<proteinExistence type="inferred from homology"/>
<gene>
    <name evidence="5" type="ORF">SD71_01415</name>
</gene>
<evidence type="ECO:0000259" key="4">
    <source>
        <dbReference type="Pfam" id="PF00171"/>
    </source>
</evidence>
<name>A0ABR5A8I6_9BACL</name>
<organism evidence="5 6">
    <name type="scientific">Cohnella kolymensis</name>
    <dbReference type="NCBI Taxonomy" id="1590652"/>
    <lineage>
        <taxon>Bacteria</taxon>
        <taxon>Bacillati</taxon>
        <taxon>Bacillota</taxon>
        <taxon>Bacilli</taxon>
        <taxon>Bacillales</taxon>
        <taxon>Paenibacillaceae</taxon>
        <taxon>Cohnella</taxon>
    </lineage>
</organism>
<accession>A0ABR5A8I6</accession>
<dbReference type="Pfam" id="PF00171">
    <property type="entry name" value="Aldedh"/>
    <property type="match status" value="1"/>
</dbReference>
<dbReference type="PROSITE" id="PS00687">
    <property type="entry name" value="ALDEHYDE_DEHYDR_GLU"/>
    <property type="match status" value="1"/>
</dbReference>
<dbReference type="Gene3D" id="3.40.309.10">
    <property type="entry name" value="Aldehyde Dehydrogenase, Chain A, domain 2"/>
    <property type="match status" value="1"/>
</dbReference>
<dbReference type="InterPro" id="IPR029510">
    <property type="entry name" value="Ald_DH_CS_GLU"/>
</dbReference>
<protein>
    <submittedName>
        <fullName evidence="5">Aldehyde dehydrogenase</fullName>
    </submittedName>
</protein>
<dbReference type="InterPro" id="IPR016163">
    <property type="entry name" value="Ald_DH_C"/>
</dbReference>
<evidence type="ECO:0000256" key="3">
    <source>
        <dbReference type="RuleBase" id="RU003345"/>
    </source>
</evidence>
<evidence type="ECO:0000256" key="2">
    <source>
        <dbReference type="PROSITE-ProRule" id="PRU10007"/>
    </source>
</evidence>
<dbReference type="SUPFAM" id="SSF53720">
    <property type="entry name" value="ALDH-like"/>
    <property type="match status" value="1"/>
</dbReference>
<reference evidence="5 6" key="1">
    <citation type="submission" date="2014-12" db="EMBL/GenBank/DDBJ databases">
        <title>Draft genome sequence of Cohnella kolymensis strain B-2846.</title>
        <authorList>
            <person name="Karlyshev A.V."/>
            <person name="Kudryashova E.B."/>
        </authorList>
    </citation>
    <scope>NUCLEOTIDE SEQUENCE [LARGE SCALE GENOMIC DNA]</scope>
    <source>
        <strain evidence="5 6">VKM B-2846</strain>
    </source>
</reference>
<keyword evidence="1 3" id="KW-0560">Oxidoreductase</keyword>
<dbReference type="InterPro" id="IPR016161">
    <property type="entry name" value="Ald_DH/histidinol_DH"/>
</dbReference>
<dbReference type="InterPro" id="IPR015590">
    <property type="entry name" value="Aldehyde_DH_dom"/>
</dbReference>
<evidence type="ECO:0000256" key="1">
    <source>
        <dbReference type="ARBA" id="ARBA00023002"/>
    </source>
</evidence>
<comment type="similarity">
    <text evidence="3">Belongs to the aldehyde dehydrogenase family.</text>
</comment>
<dbReference type="Proteomes" id="UP000054526">
    <property type="component" value="Unassembled WGS sequence"/>
</dbReference>
<evidence type="ECO:0000313" key="5">
    <source>
        <dbReference type="EMBL" id="KIL37361.1"/>
    </source>
</evidence>
<dbReference type="PANTHER" id="PTHR11699">
    <property type="entry name" value="ALDEHYDE DEHYDROGENASE-RELATED"/>
    <property type="match status" value="1"/>
</dbReference>
<feature type="active site" evidence="2">
    <location>
        <position position="239"/>
    </location>
</feature>
<keyword evidence="6" id="KW-1185">Reference proteome</keyword>
<feature type="domain" description="Aldehyde dehydrogenase" evidence="4">
    <location>
        <begin position="14"/>
        <end position="468"/>
    </location>
</feature>
<evidence type="ECO:0000313" key="6">
    <source>
        <dbReference type="Proteomes" id="UP000054526"/>
    </source>
</evidence>
<comment type="caution">
    <text evidence="5">The sequence shown here is derived from an EMBL/GenBank/DDBJ whole genome shotgun (WGS) entry which is preliminary data.</text>
</comment>
<dbReference type="Gene3D" id="3.40.605.10">
    <property type="entry name" value="Aldehyde Dehydrogenase, Chain A, domain 1"/>
    <property type="match status" value="1"/>
</dbReference>
<sequence length="473" mass="52120">MLINNQDVPTDSYAEVRDPGRLTDVVGEVAQGTAQHVEQAVQAAHQAYQTWHKTDLTERSELLLKAASLLEAEASTFAPLIARESGMIPSVTLAEIGGAVAGIRHTVEAAKVFFEEKQFEDEHSWVSVEKRPIGVIVGIVPWNAPVILTMQKLAPALVCGNTIVFKPSPNAPLGISSILMKIAELFPPGVINVVHGGGDVGSALTAHPLVRKISFTGGGTVAKYVMQDAANSLKNVHFELGGNDPAIVLDDADMQEVLPKIVTSVFRRSGQYCYATKRVYVPQNMYEKFFDEMCQIVDQYQIGHQMDPKVTFGPLNNKVQFNYVNELIERTKQSGAQTVILGEKVEPDNWDNGYYLQPVIVKNPHPNQEIVTCEQFGPIIPLIPYSTEEEVLQMANSTDYGLGSTIWSSDFDRAVRLSRQIEAGMTFINQNGQSRLGLRHIPFGGVKQSGIGRENSEIGLAEYIEYHSINYHK</sequence>
<dbReference type="EMBL" id="JXAL01000001">
    <property type="protein sequence ID" value="KIL37361.1"/>
    <property type="molecule type" value="Genomic_DNA"/>
</dbReference>
<dbReference type="InterPro" id="IPR016162">
    <property type="entry name" value="Ald_DH_N"/>
</dbReference>